<dbReference type="Gene3D" id="3.30.280.10">
    <property type="entry name" value="Urease, gamma-like subunit"/>
    <property type="match status" value="1"/>
</dbReference>
<dbReference type="GO" id="GO:0035550">
    <property type="term" value="C:urease complex"/>
    <property type="evidence" value="ECO:0007669"/>
    <property type="project" value="InterPro"/>
</dbReference>
<dbReference type="NCBIfam" id="NF009671">
    <property type="entry name" value="PRK13192.1"/>
    <property type="match status" value="1"/>
</dbReference>
<dbReference type="PANTHER" id="PTHR33569">
    <property type="entry name" value="UREASE"/>
    <property type="match status" value="1"/>
</dbReference>
<dbReference type="Proteomes" id="UP000217676">
    <property type="component" value="Chromosome"/>
</dbReference>
<dbReference type="EC" id="3.5.1.5" evidence="2"/>
<dbReference type="PANTHER" id="PTHR33569:SF1">
    <property type="entry name" value="UREASE"/>
    <property type="match status" value="1"/>
</dbReference>
<dbReference type="InterPro" id="IPR036463">
    <property type="entry name" value="Urease_gamma_sf"/>
</dbReference>
<dbReference type="GO" id="GO:0043419">
    <property type="term" value="P:urea catabolic process"/>
    <property type="evidence" value="ECO:0007669"/>
    <property type="project" value="UniProtKB-UniPathway"/>
</dbReference>
<keyword evidence="3" id="KW-0378">Hydrolase</keyword>
<evidence type="ECO:0000256" key="3">
    <source>
        <dbReference type="ARBA" id="ARBA00022801"/>
    </source>
</evidence>
<comment type="catalytic activity">
    <reaction evidence="4">
        <text>urea + 2 H2O + H(+) = hydrogencarbonate + 2 NH4(+)</text>
        <dbReference type="Rhea" id="RHEA:20557"/>
        <dbReference type="ChEBI" id="CHEBI:15377"/>
        <dbReference type="ChEBI" id="CHEBI:15378"/>
        <dbReference type="ChEBI" id="CHEBI:16199"/>
        <dbReference type="ChEBI" id="CHEBI:17544"/>
        <dbReference type="ChEBI" id="CHEBI:28938"/>
        <dbReference type="EC" id="3.5.1.5"/>
    </reaction>
</comment>
<sequence>MLDLFDQEAYGVRLTPTERDRLLLFGAAELARARRARGLRLNVPEATALIADTVCEAARDGRRLAEAIEAARSVLGPEDVLPGVAGIVTEVHVEAVFDDGSRLAVVTDPLGRGPDPAEAGPGALLPGPGEGYEEAAPDLRLTVRNTATVPVSVTSHFHFFEANPRLAFDRAAAYGMRLALPAGASFRFDPGGTAEVGLVPLGGARVAVGFAGLVDGPLDAPGAREEALRRAAACGYLGAEPYTEPGRASREEGE</sequence>
<protein>
    <recommendedName>
        <fullName evidence="2">urease</fullName>
        <ecNumber evidence="2">3.5.1.5</ecNumber>
    </recommendedName>
</protein>
<dbReference type="AlphaFoldDB" id="A0A160P3U0"/>
<dbReference type="CDD" id="cd00390">
    <property type="entry name" value="Urease_gamma"/>
    <property type="match status" value="1"/>
</dbReference>
<dbReference type="SUPFAM" id="SSF54111">
    <property type="entry name" value="Urease, gamma-subunit"/>
    <property type="match status" value="1"/>
</dbReference>
<evidence type="ECO:0000313" key="5">
    <source>
        <dbReference type="EMBL" id="BAU86297.1"/>
    </source>
</evidence>
<dbReference type="Pfam" id="PF00547">
    <property type="entry name" value="Urease_gamma"/>
    <property type="match status" value="1"/>
</dbReference>
<dbReference type="InterPro" id="IPR036461">
    <property type="entry name" value="Urease_betasu_sf"/>
</dbReference>
<reference evidence="5 6" key="1">
    <citation type="journal article" date="2016" name="Genome Announc.">
        <title>Complete Genome Sequence of Thiostrepton-Producing Streptomyces laurentii ATCC 31255.</title>
        <authorList>
            <person name="Doi K."/>
            <person name="Fujino Y."/>
            <person name="Nagayoshi Y."/>
            <person name="Ohshima T."/>
            <person name="Ogata S."/>
        </authorList>
    </citation>
    <scope>NUCLEOTIDE SEQUENCE [LARGE SCALE GENOMIC DNA]</scope>
    <source>
        <strain evidence="5 6">ATCC 31255</strain>
    </source>
</reference>
<dbReference type="KEGG" id="slau:SLA_5419"/>
<dbReference type="UniPathway" id="UPA00258">
    <property type="reaction ID" value="UER00370"/>
</dbReference>
<evidence type="ECO:0000256" key="4">
    <source>
        <dbReference type="ARBA" id="ARBA00047778"/>
    </source>
</evidence>
<gene>
    <name evidence="5" type="ORF">SLA_5419</name>
</gene>
<dbReference type="SUPFAM" id="SSF51278">
    <property type="entry name" value="Urease, beta-subunit"/>
    <property type="match status" value="1"/>
</dbReference>
<comment type="pathway">
    <text evidence="1">Nitrogen metabolism; urea degradation; CO(2) and NH(3) from urea (urease route): step 1/1.</text>
</comment>
<dbReference type="GO" id="GO:0016151">
    <property type="term" value="F:nickel cation binding"/>
    <property type="evidence" value="ECO:0007669"/>
    <property type="project" value="InterPro"/>
</dbReference>
<dbReference type="EMBL" id="AP017424">
    <property type="protein sequence ID" value="BAU86297.1"/>
    <property type="molecule type" value="Genomic_DNA"/>
</dbReference>
<dbReference type="CDD" id="cd00407">
    <property type="entry name" value="Urease_beta"/>
    <property type="match status" value="1"/>
</dbReference>
<dbReference type="NCBIfam" id="TIGR00193">
    <property type="entry name" value="urease_gam"/>
    <property type="match status" value="1"/>
</dbReference>
<dbReference type="InterPro" id="IPR002026">
    <property type="entry name" value="Urease_gamma/gamma-beta_su"/>
</dbReference>
<keyword evidence="6" id="KW-1185">Reference proteome</keyword>
<evidence type="ECO:0000256" key="2">
    <source>
        <dbReference type="ARBA" id="ARBA00012934"/>
    </source>
</evidence>
<proteinExistence type="predicted"/>
<name>A0A160P3U0_STRLU</name>
<organism evidence="5 6">
    <name type="scientific">Streptomyces laurentii</name>
    <dbReference type="NCBI Taxonomy" id="39478"/>
    <lineage>
        <taxon>Bacteria</taxon>
        <taxon>Bacillati</taxon>
        <taxon>Actinomycetota</taxon>
        <taxon>Actinomycetes</taxon>
        <taxon>Kitasatosporales</taxon>
        <taxon>Streptomycetaceae</taxon>
        <taxon>Streptomyces</taxon>
    </lineage>
</organism>
<dbReference type="Pfam" id="PF00699">
    <property type="entry name" value="Urease_beta"/>
    <property type="match status" value="1"/>
</dbReference>
<dbReference type="InterPro" id="IPR050069">
    <property type="entry name" value="Urease_subunit"/>
</dbReference>
<evidence type="ECO:0000313" key="6">
    <source>
        <dbReference type="Proteomes" id="UP000217676"/>
    </source>
</evidence>
<dbReference type="Gene3D" id="2.10.150.10">
    <property type="entry name" value="Urease, beta subunit"/>
    <property type="match status" value="1"/>
</dbReference>
<dbReference type="InterPro" id="IPR002019">
    <property type="entry name" value="Urease_beta-like"/>
</dbReference>
<evidence type="ECO:0000256" key="1">
    <source>
        <dbReference type="ARBA" id="ARBA00004897"/>
    </source>
</evidence>
<accession>A0A160P3U0</accession>
<dbReference type="GO" id="GO:0009039">
    <property type="term" value="F:urease activity"/>
    <property type="evidence" value="ECO:0007669"/>
    <property type="project" value="UniProtKB-EC"/>
</dbReference>